<feature type="transmembrane region" description="Helical" evidence="1">
    <location>
        <begin position="524"/>
        <end position="546"/>
    </location>
</feature>
<dbReference type="Gene3D" id="3.30.2090.10">
    <property type="entry name" value="Multidrug efflux transporter AcrB TolC docking domain, DN and DC subdomains"/>
    <property type="match status" value="2"/>
</dbReference>
<dbReference type="GO" id="GO:0042910">
    <property type="term" value="F:xenobiotic transmembrane transporter activity"/>
    <property type="evidence" value="ECO:0007669"/>
    <property type="project" value="TreeGrafter"/>
</dbReference>
<feature type="transmembrane region" description="Helical" evidence="1">
    <location>
        <begin position="383"/>
        <end position="406"/>
    </location>
</feature>
<dbReference type="SUPFAM" id="SSF82866">
    <property type="entry name" value="Multidrug efflux transporter AcrB transmembrane domain"/>
    <property type="match status" value="2"/>
</dbReference>
<dbReference type="PANTHER" id="PTHR32063">
    <property type="match status" value="1"/>
</dbReference>
<evidence type="ECO:0000313" key="2">
    <source>
        <dbReference type="EMBL" id="APG63230.1"/>
    </source>
</evidence>
<name>A0A1L3JDN5_9SPHN</name>
<feature type="transmembrane region" description="Helical" evidence="1">
    <location>
        <begin position="983"/>
        <end position="1007"/>
    </location>
</feature>
<dbReference type="SUPFAM" id="SSF82714">
    <property type="entry name" value="Multidrug efflux transporter AcrB TolC docking domain, DN and DC subdomains"/>
    <property type="match status" value="2"/>
</dbReference>
<dbReference type="InterPro" id="IPR027463">
    <property type="entry name" value="AcrB_DN_DC_subdom"/>
</dbReference>
<feature type="transmembrane region" description="Helical" evidence="1">
    <location>
        <begin position="906"/>
        <end position="931"/>
    </location>
</feature>
<sequence>MHLAEFAIKRWQLTAVLFLLLSALGINAFMSIPRAVDPHFPIPVTNIVAIQPGADASEMEETVAKPIEEVLQGLDDVKRISSTSRDGSAVITIEFDWAGDPDEYYNDVIREIGAIRSQLPSGLQRLDFRRTRTTEAAVVQLAMISETASWRRLDKYSDDLSDILNRNKSVRQVKKFGIPQPEISVLIDNDKLAELRLPATMVADILAQGGVDLPGGAVQSGARRFNVDAGGAYRDLDRIKNLPIRTNEGTLLTLGDVAQVSWGQEENLHITRHNGKRALLMSVTQKPGTDATKVKDLVVQQMHDFADHLPPDIKMELQFDQSKDISFRLRELARDFIIALSLVLITLLPLGFRSSLIVMISIPLSLASGLLGINMVGYNFNQLVVLGFILSLGLLVDDSIVVTENIARHLRMGKDRVVAAIDATKEITPAILGSTGVLLFAFFPLLFLPEGAGKYTRGSFVAVIFTVSASLVISLTVIPFLASRVLKRDEDPEGNRIFQILNGGINKFYRPILHRALDNPRKTFYGSMLLTFSAFLLVPIMGFSLFPDADTSYFRIEVEAEKGSSIANTDRIIKQVAEIVRAEPDVKIVAENVGAGNPQIFYNVFSNMQATNYGDILVIMDEWKGRESREMVARLRSKLDDISGAQIKVKMFQNGAPIEAPIVMFVQGQDLGILKKLASQVEAIMRRTPGLRDVENPVATDRIDLDANIDVQKAALLNIADGAPRRAIRLALNGEQASRFRDNEGDVYPVTVRLAYDKELPISALKKIYVSSRDGQPIMLDQISNPRLSSVPPEIKRHQLERNVSVTAQLRPGAVITLANNAVLEEVSKLKLPPGYKIVVGGEASKIDETLSGFGPAVMIALFGIFAILVAEFGRFRETIVVAGVIPLGLFGGIILLFLTGNPISFMAVIGFIALIGIEIKNSILLVDFTTQLREQGMELREAIEKAGEIRFMPVLLTSVTAVGGLLPLALLGGALFSPLATVIIGGLITSTILSRVVTPAMYLLVLRAGQKRDSRKMHKTAKLQ</sequence>
<feature type="transmembrane region" description="Helical" evidence="1">
    <location>
        <begin position="880"/>
        <end position="900"/>
    </location>
</feature>
<dbReference type="KEGG" id="sphl:LPB140_11035"/>
<feature type="transmembrane region" description="Helical" evidence="1">
    <location>
        <begin position="332"/>
        <end position="350"/>
    </location>
</feature>
<dbReference type="GO" id="GO:0005886">
    <property type="term" value="C:plasma membrane"/>
    <property type="evidence" value="ECO:0007669"/>
    <property type="project" value="TreeGrafter"/>
</dbReference>
<proteinExistence type="predicted"/>
<feature type="transmembrane region" description="Helical" evidence="1">
    <location>
        <begin position="952"/>
        <end position="977"/>
    </location>
</feature>
<dbReference type="OrthoDB" id="9806532at2"/>
<dbReference type="STRING" id="1913578.LPB140_11035"/>
<dbReference type="Gene3D" id="3.30.70.1440">
    <property type="entry name" value="Multidrug efflux transporter AcrB pore domain"/>
    <property type="match status" value="1"/>
</dbReference>
<reference evidence="2 3" key="1">
    <citation type="submission" date="2016-11" db="EMBL/GenBank/DDBJ databases">
        <title>Sphingorhabdus sp. LPB0140, isolated from marine environment.</title>
        <authorList>
            <person name="Kim E."/>
            <person name="Yi H."/>
        </authorList>
    </citation>
    <scope>NUCLEOTIDE SEQUENCE [LARGE SCALE GENOMIC DNA]</scope>
    <source>
        <strain evidence="2 3">LPB0140</strain>
    </source>
</reference>
<dbReference type="Gene3D" id="3.30.70.1430">
    <property type="entry name" value="Multidrug efflux transporter AcrB pore domain"/>
    <property type="match status" value="2"/>
</dbReference>
<dbReference type="EMBL" id="CP018154">
    <property type="protein sequence ID" value="APG63230.1"/>
    <property type="molecule type" value="Genomic_DNA"/>
</dbReference>
<dbReference type="AlphaFoldDB" id="A0A1L3JDN5"/>
<evidence type="ECO:0000256" key="1">
    <source>
        <dbReference type="SAM" id="Phobius"/>
    </source>
</evidence>
<evidence type="ECO:0000313" key="3">
    <source>
        <dbReference type="Proteomes" id="UP000242561"/>
    </source>
</evidence>
<keyword evidence="3" id="KW-1185">Reference proteome</keyword>
<dbReference type="SUPFAM" id="SSF82693">
    <property type="entry name" value="Multidrug efflux transporter AcrB pore domain, PN1, PN2, PC1 and PC2 subdomains"/>
    <property type="match status" value="3"/>
</dbReference>
<dbReference type="PRINTS" id="PR00702">
    <property type="entry name" value="ACRIFLAVINRP"/>
</dbReference>
<dbReference type="Gene3D" id="3.30.70.1320">
    <property type="entry name" value="Multidrug efflux transporter AcrB pore domain like"/>
    <property type="match status" value="1"/>
</dbReference>
<keyword evidence="1" id="KW-1133">Transmembrane helix</keyword>
<dbReference type="RefSeq" id="WP_072559882.1">
    <property type="nucleotide sequence ID" value="NZ_CP018154.1"/>
</dbReference>
<feature type="transmembrane region" description="Helical" evidence="1">
    <location>
        <begin position="427"/>
        <end position="448"/>
    </location>
</feature>
<feature type="transmembrane region" description="Helical" evidence="1">
    <location>
        <begin position="357"/>
        <end position="377"/>
    </location>
</feature>
<protein>
    <submittedName>
        <fullName evidence="2">Multidrug transporter AcrB</fullName>
    </submittedName>
</protein>
<feature type="transmembrane region" description="Helical" evidence="1">
    <location>
        <begin position="854"/>
        <end position="873"/>
    </location>
</feature>
<gene>
    <name evidence="2" type="ORF">LPB140_11035</name>
</gene>
<keyword evidence="1" id="KW-0472">Membrane</keyword>
<dbReference type="Gene3D" id="1.20.1640.10">
    <property type="entry name" value="Multidrug efflux transporter AcrB transmembrane domain"/>
    <property type="match status" value="2"/>
</dbReference>
<keyword evidence="1" id="KW-0812">Transmembrane</keyword>
<dbReference type="Pfam" id="PF00873">
    <property type="entry name" value="ACR_tran"/>
    <property type="match status" value="1"/>
</dbReference>
<feature type="transmembrane region" description="Helical" evidence="1">
    <location>
        <begin position="460"/>
        <end position="482"/>
    </location>
</feature>
<dbReference type="InterPro" id="IPR001036">
    <property type="entry name" value="Acrflvin-R"/>
</dbReference>
<organism evidence="2 3">
    <name type="scientific">Sphingorhabdus lutea</name>
    <dbReference type="NCBI Taxonomy" id="1913578"/>
    <lineage>
        <taxon>Bacteria</taxon>
        <taxon>Pseudomonadati</taxon>
        <taxon>Pseudomonadota</taxon>
        <taxon>Alphaproteobacteria</taxon>
        <taxon>Sphingomonadales</taxon>
        <taxon>Sphingomonadaceae</taxon>
        <taxon>Sphingorhabdus</taxon>
    </lineage>
</organism>
<accession>A0A1L3JDN5</accession>
<dbReference type="Proteomes" id="UP000242561">
    <property type="component" value="Chromosome"/>
</dbReference>
<dbReference type="PANTHER" id="PTHR32063:SF24">
    <property type="entry name" value="CATION EFFLUX SYSTEM (ACRB_ACRD_ACRF FAMILY)"/>
    <property type="match status" value="1"/>
</dbReference>